<accession>A0A835LR35</accession>
<evidence type="ECO:0000256" key="1">
    <source>
        <dbReference type="SAM" id="MobiDB-lite"/>
    </source>
</evidence>
<dbReference type="Proteomes" id="UP000631114">
    <property type="component" value="Unassembled WGS sequence"/>
</dbReference>
<name>A0A835LR35_9MAGN</name>
<feature type="compositionally biased region" description="Basic and acidic residues" evidence="1">
    <location>
        <begin position="127"/>
        <end position="137"/>
    </location>
</feature>
<feature type="region of interest" description="Disordered" evidence="1">
    <location>
        <begin position="127"/>
        <end position="195"/>
    </location>
</feature>
<protein>
    <submittedName>
        <fullName evidence="2">Uncharacterized protein</fullName>
    </submittedName>
</protein>
<gene>
    <name evidence="2" type="ORF">IFM89_006382</name>
</gene>
<organism evidence="2 3">
    <name type="scientific">Coptis chinensis</name>
    <dbReference type="NCBI Taxonomy" id="261450"/>
    <lineage>
        <taxon>Eukaryota</taxon>
        <taxon>Viridiplantae</taxon>
        <taxon>Streptophyta</taxon>
        <taxon>Embryophyta</taxon>
        <taxon>Tracheophyta</taxon>
        <taxon>Spermatophyta</taxon>
        <taxon>Magnoliopsida</taxon>
        <taxon>Ranunculales</taxon>
        <taxon>Ranunculaceae</taxon>
        <taxon>Coptidoideae</taxon>
        <taxon>Coptis</taxon>
    </lineage>
</organism>
<comment type="caution">
    <text evidence="2">The sequence shown here is derived from an EMBL/GenBank/DDBJ whole genome shotgun (WGS) entry which is preliminary data.</text>
</comment>
<sequence length="195" mass="21614">MESMGAPSVTILEPVLTKDPIFCPWGFMNVDLTQNQHSSPTMVEETTTNKALSDDMLPGRQGEYPTITIEAEEVDKGLDFCKLALVGRLDMSKLTMTFVNEKVKQVWNPSHEWQAEKANIVTGNANLDKDTHQENKDSAPVSPTGAIPESTMEHHQDENDEGDEYESADEPEALQEVEGETEDLQIEAQSSETST</sequence>
<proteinExistence type="predicted"/>
<dbReference type="EMBL" id="JADFTS010000005">
    <property type="protein sequence ID" value="KAF9604375.1"/>
    <property type="molecule type" value="Genomic_DNA"/>
</dbReference>
<reference evidence="2 3" key="1">
    <citation type="submission" date="2020-10" db="EMBL/GenBank/DDBJ databases">
        <title>The Coptis chinensis genome and diversification of protoberbering-type alkaloids.</title>
        <authorList>
            <person name="Wang B."/>
            <person name="Shu S."/>
            <person name="Song C."/>
            <person name="Liu Y."/>
        </authorList>
    </citation>
    <scope>NUCLEOTIDE SEQUENCE [LARGE SCALE GENOMIC DNA]</scope>
    <source>
        <strain evidence="2">HL-2020</strain>
        <tissue evidence="2">Leaf</tissue>
    </source>
</reference>
<keyword evidence="3" id="KW-1185">Reference proteome</keyword>
<evidence type="ECO:0000313" key="3">
    <source>
        <dbReference type="Proteomes" id="UP000631114"/>
    </source>
</evidence>
<evidence type="ECO:0000313" key="2">
    <source>
        <dbReference type="EMBL" id="KAF9604375.1"/>
    </source>
</evidence>
<feature type="compositionally biased region" description="Acidic residues" evidence="1">
    <location>
        <begin position="158"/>
        <end position="185"/>
    </location>
</feature>
<dbReference type="AlphaFoldDB" id="A0A835LR35"/>